<dbReference type="CDD" id="cd06261">
    <property type="entry name" value="TM_PBP2"/>
    <property type="match status" value="1"/>
</dbReference>
<keyword evidence="4 7" id="KW-0812">Transmembrane</keyword>
<evidence type="ECO:0000256" key="1">
    <source>
        <dbReference type="ARBA" id="ARBA00004651"/>
    </source>
</evidence>
<evidence type="ECO:0000256" key="7">
    <source>
        <dbReference type="RuleBase" id="RU363032"/>
    </source>
</evidence>
<feature type="transmembrane region" description="Helical" evidence="7">
    <location>
        <begin position="93"/>
        <end position="115"/>
    </location>
</feature>
<keyword evidence="5 7" id="KW-1133">Transmembrane helix</keyword>
<keyword evidence="6 7" id="KW-0472">Membrane</keyword>
<keyword evidence="3" id="KW-1003">Cell membrane</keyword>
<evidence type="ECO:0000259" key="8">
    <source>
        <dbReference type="PROSITE" id="PS50928"/>
    </source>
</evidence>
<gene>
    <name evidence="9" type="ORF">ACFOZ8_20230</name>
</gene>
<dbReference type="InterPro" id="IPR035906">
    <property type="entry name" value="MetI-like_sf"/>
</dbReference>
<sequence>MFAVSILFLLPFIWMLATSFKVEKGVFVYPVEWIPKQWNAIANYREVWAGDYPFWKYYLNSVKVGVTTTIISAFISALAAYGFSKIRFKGSNYVFLVVLATYMVPSQAILIPQFILYRQIGLFDSHLGLILLGSFSVLGTFMLRQFFMGIHQEFIESAKMDGANHLRIFWNIGLPLVKPAVATYAILRFIWTWNDYQGPLIFLRSDRLFTIPLAMQKFTSLSGEFYSLIMAAAVSAILPLLIVFVIGQRSVIEGIALGGVKG</sequence>
<feature type="transmembrane region" description="Helical" evidence="7">
    <location>
        <begin position="225"/>
        <end position="246"/>
    </location>
</feature>
<name>A0ABV8K7H2_9BACL</name>
<comment type="similarity">
    <text evidence="7">Belongs to the binding-protein-dependent transport system permease family.</text>
</comment>
<feature type="transmembrane region" description="Helical" evidence="7">
    <location>
        <begin position="127"/>
        <end position="147"/>
    </location>
</feature>
<dbReference type="PANTHER" id="PTHR43744">
    <property type="entry name" value="ABC TRANSPORTER PERMEASE PROTEIN MG189-RELATED-RELATED"/>
    <property type="match status" value="1"/>
</dbReference>
<dbReference type="Pfam" id="PF00528">
    <property type="entry name" value="BPD_transp_1"/>
    <property type="match status" value="1"/>
</dbReference>
<evidence type="ECO:0000256" key="2">
    <source>
        <dbReference type="ARBA" id="ARBA00022448"/>
    </source>
</evidence>
<evidence type="ECO:0000256" key="5">
    <source>
        <dbReference type="ARBA" id="ARBA00022989"/>
    </source>
</evidence>
<evidence type="ECO:0000256" key="6">
    <source>
        <dbReference type="ARBA" id="ARBA00023136"/>
    </source>
</evidence>
<keyword evidence="2 7" id="KW-0813">Transport</keyword>
<accession>A0ABV8K7H2</accession>
<feature type="transmembrane region" description="Helical" evidence="7">
    <location>
        <begin position="57"/>
        <end position="81"/>
    </location>
</feature>
<comment type="caution">
    <text evidence="9">The sequence shown here is derived from an EMBL/GenBank/DDBJ whole genome shotgun (WGS) entry which is preliminary data.</text>
</comment>
<dbReference type="PANTHER" id="PTHR43744:SF12">
    <property type="entry name" value="ABC TRANSPORTER PERMEASE PROTEIN MG189-RELATED"/>
    <property type="match status" value="1"/>
</dbReference>
<feature type="transmembrane region" description="Helical" evidence="7">
    <location>
        <begin position="168"/>
        <end position="191"/>
    </location>
</feature>
<dbReference type="Proteomes" id="UP001595715">
    <property type="component" value="Unassembled WGS sequence"/>
</dbReference>
<evidence type="ECO:0000313" key="9">
    <source>
        <dbReference type="EMBL" id="MFC4101983.1"/>
    </source>
</evidence>
<dbReference type="EMBL" id="JBHSAM010000028">
    <property type="protein sequence ID" value="MFC4101983.1"/>
    <property type="molecule type" value="Genomic_DNA"/>
</dbReference>
<dbReference type="SUPFAM" id="SSF161098">
    <property type="entry name" value="MetI-like"/>
    <property type="match status" value="1"/>
</dbReference>
<evidence type="ECO:0000313" key="10">
    <source>
        <dbReference type="Proteomes" id="UP001595715"/>
    </source>
</evidence>
<evidence type="ECO:0000256" key="3">
    <source>
        <dbReference type="ARBA" id="ARBA00022475"/>
    </source>
</evidence>
<feature type="domain" description="ABC transmembrane type-1" evidence="8">
    <location>
        <begin position="58"/>
        <end position="247"/>
    </location>
</feature>
<dbReference type="Gene3D" id="1.10.3720.10">
    <property type="entry name" value="MetI-like"/>
    <property type="match status" value="1"/>
</dbReference>
<dbReference type="RefSeq" id="WP_377720649.1">
    <property type="nucleotide sequence ID" value="NZ_JBHSAM010000028.1"/>
</dbReference>
<dbReference type="PROSITE" id="PS50928">
    <property type="entry name" value="ABC_TM1"/>
    <property type="match status" value="1"/>
</dbReference>
<dbReference type="InterPro" id="IPR000515">
    <property type="entry name" value="MetI-like"/>
</dbReference>
<proteinExistence type="inferred from homology"/>
<comment type="subcellular location">
    <subcellularLocation>
        <location evidence="1 7">Cell membrane</location>
        <topology evidence="1 7">Multi-pass membrane protein</topology>
    </subcellularLocation>
</comment>
<organism evidence="9 10">
    <name type="scientific">Paenibacillus xanthanilyticus</name>
    <dbReference type="NCBI Taxonomy" id="1783531"/>
    <lineage>
        <taxon>Bacteria</taxon>
        <taxon>Bacillati</taxon>
        <taxon>Bacillota</taxon>
        <taxon>Bacilli</taxon>
        <taxon>Bacillales</taxon>
        <taxon>Paenibacillaceae</taxon>
        <taxon>Paenibacillus</taxon>
    </lineage>
</organism>
<evidence type="ECO:0000256" key="4">
    <source>
        <dbReference type="ARBA" id="ARBA00022692"/>
    </source>
</evidence>
<keyword evidence="10" id="KW-1185">Reference proteome</keyword>
<reference evidence="10" key="1">
    <citation type="journal article" date="2019" name="Int. J. Syst. Evol. Microbiol.">
        <title>The Global Catalogue of Microorganisms (GCM) 10K type strain sequencing project: providing services to taxonomists for standard genome sequencing and annotation.</title>
        <authorList>
            <consortium name="The Broad Institute Genomics Platform"/>
            <consortium name="The Broad Institute Genome Sequencing Center for Infectious Disease"/>
            <person name="Wu L."/>
            <person name="Ma J."/>
        </authorList>
    </citation>
    <scope>NUCLEOTIDE SEQUENCE [LARGE SCALE GENOMIC DNA]</scope>
    <source>
        <strain evidence="10">IBRC-M 10987</strain>
    </source>
</reference>
<protein>
    <submittedName>
        <fullName evidence="9">Carbohydrate ABC transporter permease</fullName>
    </submittedName>
</protein>